<comment type="similarity">
    <text evidence="4 11">Belongs to the CobD/CbiB family.</text>
</comment>
<feature type="transmembrane region" description="Helical" evidence="11">
    <location>
        <begin position="66"/>
        <end position="91"/>
    </location>
</feature>
<feature type="transmembrane region" description="Helical" evidence="11">
    <location>
        <begin position="97"/>
        <end position="118"/>
    </location>
</feature>
<evidence type="ECO:0000256" key="6">
    <source>
        <dbReference type="ARBA" id="ARBA00022475"/>
    </source>
</evidence>
<dbReference type="GeneID" id="85197569"/>
<evidence type="ECO:0000313" key="13">
    <source>
        <dbReference type="Proteomes" id="UP001302662"/>
    </source>
</evidence>
<organism evidence="12 13">
    <name type="scientific">Methanimicrococcus stummii</name>
    <dbReference type="NCBI Taxonomy" id="3028294"/>
    <lineage>
        <taxon>Archaea</taxon>
        <taxon>Methanobacteriati</taxon>
        <taxon>Methanobacteriota</taxon>
        <taxon>Stenosarchaea group</taxon>
        <taxon>Methanomicrobia</taxon>
        <taxon>Methanosarcinales</taxon>
        <taxon>Methanosarcinaceae</taxon>
        <taxon>Methanimicrococcus</taxon>
    </lineage>
</organism>
<dbReference type="KEGG" id="mees:MmiEs2_10990"/>
<keyword evidence="9 11" id="KW-1133">Transmembrane helix</keyword>
<comment type="pathway">
    <text evidence="3 11">Cofactor biosynthesis; adenosylcobalamin biosynthesis.</text>
</comment>
<keyword evidence="13" id="KW-1185">Reference proteome</keyword>
<evidence type="ECO:0000256" key="5">
    <source>
        <dbReference type="ARBA" id="ARBA00016185"/>
    </source>
</evidence>
<feature type="transmembrane region" description="Helical" evidence="11">
    <location>
        <begin position="311"/>
        <end position="337"/>
    </location>
</feature>
<dbReference type="InterPro" id="IPR004485">
    <property type="entry name" value="Cobalamin_biosynth_CobD/CbiB"/>
</dbReference>
<dbReference type="RefSeq" id="WP_316558892.1">
    <property type="nucleotide sequence ID" value="NZ_CP131062.1"/>
</dbReference>
<dbReference type="GO" id="GO:0009236">
    <property type="term" value="P:cobalamin biosynthetic process"/>
    <property type="evidence" value="ECO:0007669"/>
    <property type="project" value="UniProtKB-UniRule"/>
</dbReference>
<evidence type="ECO:0000256" key="2">
    <source>
        <dbReference type="ARBA" id="ARBA00004651"/>
    </source>
</evidence>
<evidence type="ECO:0000256" key="1">
    <source>
        <dbReference type="ARBA" id="ARBA00003384"/>
    </source>
</evidence>
<evidence type="ECO:0000256" key="10">
    <source>
        <dbReference type="ARBA" id="ARBA00023136"/>
    </source>
</evidence>
<evidence type="ECO:0000256" key="3">
    <source>
        <dbReference type="ARBA" id="ARBA00004953"/>
    </source>
</evidence>
<reference evidence="12 13" key="1">
    <citation type="submission" date="2023-07" db="EMBL/GenBank/DDBJ databases">
        <title>Closed genome sequence of Methanimicrococcus sp. Es2.</title>
        <authorList>
            <person name="Protasov E."/>
            <person name="Platt K."/>
            <person name="Reeh H."/>
            <person name="Poehlein A."/>
            <person name="Daniel R."/>
            <person name="Brune A."/>
        </authorList>
    </citation>
    <scope>NUCLEOTIDE SEQUENCE [LARGE SCALE GENOMIC DNA]</scope>
    <source>
        <strain evidence="12 13">Es2</strain>
    </source>
</reference>
<dbReference type="NCBIfam" id="NF002281">
    <property type="entry name" value="PRK01209.2-5"/>
    <property type="match status" value="1"/>
</dbReference>
<dbReference type="EMBL" id="CP131062">
    <property type="protein sequence ID" value="WNY28886.1"/>
    <property type="molecule type" value="Genomic_DNA"/>
</dbReference>
<protein>
    <recommendedName>
        <fullName evidence="5 11">Probable cobalamin biosynthesis protein CobD</fullName>
    </recommendedName>
</protein>
<evidence type="ECO:0000256" key="9">
    <source>
        <dbReference type="ARBA" id="ARBA00022989"/>
    </source>
</evidence>
<proteinExistence type="inferred from homology"/>
<gene>
    <name evidence="11 12" type="primary">cobD</name>
    <name evidence="12" type="ORF">MmiEs2_10990</name>
</gene>
<dbReference type="GO" id="GO:0048472">
    <property type="term" value="F:threonine-phosphate decarboxylase activity"/>
    <property type="evidence" value="ECO:0007669"/>
    <property type="project" value="InterPro"/>
</dbReference>
<keyword evidence="8 11" id="KW-0812">Transmembrane</keyword>
<dbReference type="NCBIfam" id="TIGR00380">
    <property type="entry name" value="cobal_cbiB"/>
    <property type="match status" value="1"/>
</dbReference>
<dbReference type="GO" id="GO:0015420">
    <property type="term" value="F:ABC-type vitamin B12 transporter activity"/>
    <property type="evidence" value="ECO:0007669"/>
    <property type="project" value="UniProtKB-UniRule"/>
</dbReference>
<comment type="function">
    <text evidence="1 11">Converts cobyric acid to cobinamide by the addition of aminopropanol on the F carboxylic group.</text>
</comment>
<evidence type="ECO:0000256" key="11">
    <source>
        <dbReference type="HAMAP-Rule" id="MF_00024"/>
    </source>
</evidence>
<dbReference type="PANTHER" id="PTHR34308:SF1">
    <property type="entry name" value="COBALAMIN BIOSYNTHESIS PROTEIN CBIB"/>
    <property type="match status" value="1"/>
</dbReference>
<sequence length="343" mass="37418">MVLTALCQYLSAAFTYTPIELVLILLLAVFIDLIFGEPPAAIHPVVWIGKGIGFLKSRAPKNYRKLYGALMAAAVICFAVLLATVVVLIAHHEYMPYAIGILIQAVFLKATFAIKCMVQPAKEIQQKLDNDIETVRKDLMTYVSRDTSNLSKGQIISAVVESISENYVDAMLTPVFFYVVFGPLGLPAAYLFKAASTLDSMVGYKNEKYIKLGWFSAKFDDVLNFIPARLSPIFIAVGAGFSNFMTGNLEKLKPIDGFKLALKENKVTPSPNSGWPMAAAAGALNIRFEKPDTYVIGSEYREPEAADISRVSILIIITSVITAAVGTLAIGFIGYVVSLVSFM</sequence>
<accession>A0AA96VAG2</accession>
<keyword evidence="10 11" id="KW-0472">Membrane</keyword>
<feature type="transmembrane region" description="Helical" evidence="11">
    <location>
        <begin position="175"/>
        <end position="192"/>
    </location>
</feature>
<dbReference type="HAMAP" id="MF_00024">
    <property type="entry name" value="CobD_CbiB"/>
    <property type="match status" value="1"/>
</dbReference>
<dbReference type="PANTHER" id="PTHR34308">
    <property type="entry name" value="COBALAMIN BIOSYNTHESIS PROTEIN CBIB"/>
    <property type="match status" value="1"/>
</dbReference>
<dbReference type="Proteomes" id="UP001302662">
    <property type="component" value="Chromosome"/>
</dbReference>
<evidence type="ECO:0000256" key="4">
    <source>
        <dbReference type="ARBA" id="ARBA00006263"/>
    </source>
</evidence>
<evidence type="ECO:0000313" key="12">
    <source>
        <dbReference type="EMBL" id="WNY28886.1"/>
    </source>
</evidence>
<evidence type="ECO:0000256" key="7">
    <source>
        <dbReference type="ARBA" id="ARBA00022573"/>
    </source>
</evidence>
<evidence type="ECO:0000256" key="8">
    <source>
        <dbReference type="ARBA" id="ARBA00022692"/>
    </source>
</evidence>
<dbReference type="GO" id="GO:0005886">
    <property type="term" value="C:plasma membrane"/>
    <property type="evidence" value="ECO:0007669"/>
    <property type="project" value="UniProtKB-SubCell"/>
</dbReference>
<keyword evidence="7 11" id="KW-0169">Cobalamin biosynthesis</keyword>
<keyword evidence="6 11" id="KW-1003">Cell membrane</keyword>
<name>A0AA96VAG2_9EURY</name>
<dbReference type="AlphaFoldDB" id="A0AA96VAG2"/>
<feature type="transmembrane region" description="Helical" evidence="11">
    <location>
        <begin position="12"/>
        <end position="35"/>
    </location>
</feature>
<dbReference type="Pfam" id="PF03186">
    <property type="entry name" value="CobD_Cbib"/>
    <property type="match status" value="1"/>
</dbReference>
<comment type="subcellular location">
    <subcellularLocation>
        <location evidence="2 11">Cell membrane</location>
        <topology evidence="2 11">Multi-pass membrane protein</topology>
    </subcellularLocation>
</comment>